<evidence type="ECO:0000256" key="3">
    <source>
        <dbReference type="SAM" id="Phobius"/>
    </source>
</evidence>
<proteinExistence type="inferred from homology"/>
<evidence type="ECO:0000313" key="4">
    <source>
        <dbReference type="Ensembl" id="ENSCLMP00005028870.1"/>
    </source>
</evidence>
<comment type="subcellular location">
    <subcellularLocation>
        <location evidence="1">Membrane</location>
        <topology evidence="1">Multi-pass membrane protein</topology>
    </subcellularLocation>
</comment>
<protein>
    <submittedName>
        <fullName evidence="4">Solute carrier family 19 member 3</fullName>
    </submittedName>
</protein>
<organism evidence="4 5">
    <name type="scientific">Cyclopterus lumpus</name>
    <name type="common">Lumpsucker</name>
    <dbReference type="NCBI Taxonomy" id="8103"/>
    <lineage>
        <taxon>Eukaryota</taxon>
        <taxon>Metazoa</taxon>
        <taxon>Chordata</taxon>
        <taxon>Craniata</taxon>
        <taxon>Vertebrata</taxon>
        <taxon>Euteleostomi</taxon>
        <taxon>Actinopterygii</taxon>
        <taxon>Neopterygii</taxon>
        <taxon>Teleostei</taxon>
        <taxon>Neoteleostei</taxon>
        <taxon>Acanthomorphata</taxon>
        <taxon>Eupercaria</taxon>
        <taxon>Perciformes</taxon>
        <taxon>Cottioidei</taxon>
        <taxon>Cottales</taxon>
        <taxon>Cyclopteridae</taxon>
        <taxon>Cyclopterus</taxon>
    </lineage>
</organism>
<reference evidence="4" key="1">
    <citation type="submission" date="2025-08" db="UniProtKB">
        <authorList>
            <consortium name="Ensembl"/>
        </authorList>
    </citation>
    <scope>IDENTIFICATION</scope>
</reference>
<evidence type="ECO:0000313" key="5">
    <source>
        <dbReference type="Proteomes" id="UP000694565"/>
    </source>
</evidence>
<accession>A0A8C3G271</accession>
<dbReference type="Gene3D" id="1.20.1250.20">
    <property type="entry name" value="MFS general substrate transporter like domains"/>
    <property type="match status" value="1"/>
</dbReference>
<dbReference type="GO" id="GO:0005886">
    <property type="term" value="C:plasma membrane"/>
    <property type="evidence" value="ECO:0007669"/>
    <property type="project" value="TreeGrafter"/>
</dbReference>
<keyword evidence="3" id="KW-1133">Transmembrane helix</keyword>
<comment type="similarity">
    <text evidence="2">Belongs to the reduced folate carrier (RFC) transporter (TC 2.A.48) family.</text>
</comment>
<evidence type="ECO:0000256" key="1">
    <source>
        <dbReference type="ARBA" id="ARBA00004141"/>
    </source>
</evidence>
<keyword evidence="5" id="KW-1185">Reference proteome</keyword>
<dbReference type="GeneTree" id="ENSGT00950000183022"/>
<dbReference type="InterPro" id="IPR002666">
    <property type="entry name" value="Folate_carrier"/>
</dbReference>
<dbReference type="AlphaFoldDB" id="A0A8C3G271"/>
<dbReference type="GO" id="GO:0090482">
    <property type="term" value="F:vitamin transmembrane transporter activity"/>
    <property type="evidence" value="ECO:0007669"/>
    <property type="project" value="InterPro"/>
</dbReference>
<dbReference type="SUPFAM" id="SSF103473">
    <property type="entry name" value="MFS general substrate transporter"/>
    <property type="match status" value="1"/>
</dbReference>
<evidence type="ECO:0000256" key="2">
    <source>
        <dbReference type="ARBA" id="ARBA00005773"/>
    </source>
</evidence>
<reference evidence="4" key="2">
    <citation type="submission" date="2025-09" db="UniProtKB">
        <authorList>
            <consortium name="Ensembl"/>
        </authorList>
    </citation>
    <scope>IDENTIFICATION</scope>
</reference>
<dbReference type="Ensembl" id="ENSCLMT00005030150.1">
    <property type="protein sequence ID" value="ENSCLMP00005028870.1"/>
    <property type="gene ID" value="ENSCLMG00005014076.1"/>
</dbReference>
<sequence length="289" mass="32797">MEAVRRWRTDWRYPTALLCIYGFFSTVKPMEPFLILYMTGPDKNLTTEEVLTQMRNLLDKVLLQLWRDFCQCYSTRELLYWSVWWAMATCGYNQTVNYVQVLWEHVQPSQNFSVYNGGVEAVSNLLGAASAYGIGFTEVRWEQWGELAVGGLSGLEAAALFLMTFTGNIWVCYTGYVIFKCLHMLLITIAMYQIAADLSMERYAMVFGVNNFGALVLQTIITSVVVDSGGLGLGIIAQFTINAGYFSLIAVVYSLRGLFTIWRLQKSNKSHESTSPIKNEPPGFDENRF</sequence>
<feature type="transmembrane region" description="Helical" evidence="3">
    <location>
        <begin position="147"/>
        <end position="171"/>
    </location>
</feature>
<dbReference type="PANTHER" id="PTHR10686:SF37">
    <property type="entry name" value="THIAMINE TRANSPORTER 2"/>
    <property type="match status" value="1"/>
</dbReference>
<feature type="transmembrane region" description="Helical" evidence="3">
    <location>
        <begin position="203"/>
        <end position="225"/>
    </location>
</feature>
<name>A0A8C3G271_CYCLU</name>
<keyword evidence="3" id="KW-0472">Membrane</keyword>
<dbReference type="Proteomes" id="UP000694565">
    <property type="component" value="Unplaced"/>
</dbReference>
<dbReference type="PANTHER" id="PTHR10686">
    <property type="entry name" value="FOLATE TRANSPORTER"/>
    <property type="match status" value="1"/>
</dbReference>
<dbReference type="Pfam" id="PF01770">
    <property type="entry name" value="Folate_carrier"/>
    <property type="match status" value="2"/>
</dbReference>
<dbReference type="InterPro" id="IPR036259">
    <property type="entry name" value="MFS_trans_sf"/>
</dbReference>
<keyword evidence="3" id="KW-0812">Transmembrane</keyword>
<feature type="transmembrane region" description="Helical" evidence="3">
    <location>
        <begin position="231"/>
        <end position="255"/>
    </location>
</feature>